<dbReference type="RefSeq" id="WP_378258122.1">
    <property type="nucleotide sequence ID" value="NZ_JBHSIT010000006.1"/>
</dbReference>
<feature type="transmembrane region" description="Helical" evidence="7">
    <location>
        <begin position="350"/>
        <end position="368"/>
    </location>
</feature>
<dbReference type="Pfam" id="PF12821">
    <property type="entry name" value="ThrE_2"/>
    <property type="match status" value="1"/>
</dbReference>
<organism evidence="10 11">
    <name type="scientific">Actinomadura gamaensis</name>
    <dbReference type="NCBI Taxonomy" id="1763541"/>
    <lineage>
        <taxon>Bacteria</taxon>
        <taxon>Bacillati</taxon>
        <taxon>Actinomycetota</taxon>
        <taxon>Actinomycetes</taxon>
        <taxon>Streptosporangiales</taxon>
        <taxon>Thermomonosporaceae</taxon>
        <taxon>Actinomadura</taxon>
    </lineage>
</organism>
<feature type="transmembrane region" description="Helical" evidence="7">
    <location>
        <begin position="209"/>
        <end position="228"/>
    </location>
</feature>
<comment type="caution">
    <text evidence="10">The sequence shown here is derived from an EMBL/GenBank/DDBJ whole genome shotgun (WGS) entry which is preliminary data.</text>
</comment>
<evidence type="ECO:0000256" key="5">
    <source>
        <dbReference type="ARBA" id="ARBA00034125"/>
    </source>
</evidence>
<evidence type="ECO:0000259" key="8">
    <source>
        <dbReference type="Pfam" id="PF06738"/>
    </source>
</evidence>
<reference evidence="11" key="1">
    <citation type="journal article" date="2019" name="Int. J. Syst. Evol. Microbiol.">
        <title>The Global Catalogue of Microorganisms (GCM) 10K type strain sequencing project: providing services to taxonomists for standard genome sequencing and annotation.</title>
        <authorList>
            <consortium name="The Broad Institute Genomics Platform"/>
            <consortium name="The Broad Institute Genome Sequencing Center for Infectious Disease"/>
            <person name="Wu L."/>
            <person name="Ma J."/>
        </authorList>
    </citation>
    <scope>NUCLEOTIDE SEQUENCE [LARGE SCALE GENOMIC DNA]</scope>
    <source>
        <strain evidence="11">KLKA75</strain>
    </source>
</reference>
<gene>
    <name evidence="10" type="ORF">ACFPCY_22450</name>
</gene>
<feature type="transmembrane region" description="Helical" evidence="7">
    <location>
        <begin position="380"/>
        <end position="402"/>
    </location>
</feature>
<evidence type="ECO:0000256" key="2">
    <source>
        <dbReference type="ARBA" id="ARBA00022692"/>
    </source>
</evidence>
<accession>A0ABV9U2L9</accession>
<comment type="subcellular location">
    <subcellularLocation>
        <location evidence="1">Membrane</location>
        <topology evidence="1">Multi-pass membrane protein</topology>
    </subcellularLocation>
</comment>
<feature type="domain" description="Threonine/Serine exporter ThrE" evidence="9">
    <location>
        <begin position="309"/>
        <end position="433"/>
    </location>
</feature>
<dbReference type="PANTHER" id="PTHR31082">
    <property type="entry name" value="PHEROMONE-REGULATED MEMBRANE PROTEIN 10"/>
    <property type="match status" value="1"/>
</dbReference>
<evidence type="ECO:0000256" key="3">
    <source>
        <dbReference type="ARBA" id="ARBA00022989"/>
    </source>
</evidence>
<evidence type="ECO:0000256" key="6">
    <source>
        <dbReference type="SAM" id="MobiDB-lite"/>
    </source>
</evidence>
<keyword evidence="11" id="KW-1185">Reference proteome</keyword>
<dbReference type="InterPro" id="IPR024528">
    <property type="entry name" value="ThrE_2"/>
</dbReference>
<dbReference type="Pfam" id="PF06738">
    <property type="entry name" value="ThrE"/>
    <property type="match status" value="1"/>
</dbReference>
<feature type="transmembrane region" description="Helical" evidence="7">
    <location>
        <begin position="234"/>
        <end position="255"/>
    </location>
</feature>
<feature type="transmembrane region" description="Helical" evidence="7">
    <location>
        <begin position="327"/>
        <end position="344"/>
    </location>
</feature>
<keyword evidence="3 7" id="KW-1133">Transmembrane helix</keyword>
<evidence type="ECO:0000256" key="4">
    <source>
        <dbReference type="ARBA" id="ARBA00023136"/>
    </source>
</evidence>
<evidence type="ECO:0000259" key="9">
    <source>
        <dbReference type="Pfam" id="PF12821"/>
    </source>
</evidence>
<evidence type="ECO:0000313" key="11">
    <source>
        <dbReference type="Proteomes" id="UP001595872"/>
    </source>
</evidence>
<dbReference type="EMBL" id="JBHSIT010000006">
    <property type="protein sequence ID" value="MFC4910093.1"/>
    <property type="molecule type" value="Genomic_DNA"/>
</dbReference>
<dbReference type="PANTHER" id="PTHR31082:SF4">
    <property type="entry name" value="PHEROMONE-REGULATED MEMBRANE PROTEIN 10"/>
    <property type="match status" value="1"/>
</dbReference>
<dbReference type="Proteomes" id="UP001595872">
    <property type="component" value="Unassembled WGS sequence"/>
</dbReference>
<protein>
    <submittedName>
        <fullName evidence="10">Threonine/serine exporter ThrE family protein</fullName>
    </submittedName>
</protein>
<evidence type="ECO:0000256" key="1">
    <source>
        <dbReference type="ARBA" id="ARBA00004141"/>
    </source>
</evidence>
<evidence type="ECO:0000256" key="7">
    <source>
        <dbReference type="SAM" id="Phobius"/>
    </source>
</evidence>
<sequence length="452" mass="45633">MRRRHGGGDRPHRSASVWALLRGGRAVAEPEPEPGPDGPPPPSRELVVFLRDVGAALCRSGDASNRIAERLDELAKQYGAPGVKFIILPTGLFVRVGEGEDSAVDFAPISGGDLRLDQIAQLYGLVAEAERTRMSPLEGQARLQKILASPPRFAPWATLAANILMTLGLGLIRNPVPTAMFGYLALGGVAGGLRLLAHRFPGFAPSLPVAASMAASIIAAAVSGAVAAGDTSQLLVPALVTFLPGAALTNATIELAGGAIVSGACRLVAAMMTLLLLAFGIAAGLQLAGPEQVGGRVPALGGWAPLLGVAVLGLGMALNAAAPTRSLLWLLLVMYVVWSVQLAGNSFGSTLLGAFLGGAVLTPAAYAVQGRLGGPPAQVSFLPAFWLLVPGALGLTGVSSLVTGTSDAATGLLTLVNALVTVVAIALGVLVGSSLTRTTVHAAGRSAGAPAA</sequence>
<feature type="domain" description="Threonine/serine exporter-like N-terminal" evidence="8">
    <location>
        <begin position="52"/>
        <end position="287"/>
    </location>
</feature>
<feature type="transmembrane region" description="Helical" evidence="7">
    <location>
        <begin position="153"/>
        <end position="172"/>
    </location>
</feature>
<name>A0ABV9U2L9_9ACTN</name>
<feature type="transmembrane region" description="Helical" evidence="7">
    <location>
        <begin position="267"/>
        <end position="288"/>
    </location>
</feature>
<feature type="region of interest" description="Disordered" evidence="6">
    <location>
        <begin position="24"/>
        <end position="43"/>
    </location>
</feature>
<feature type="transmembrane region" description="Helical" evidence="7">
    <location>
        <begin position="408"/>
        <end position="431"/>
    </location>
</feature>
<dbReference type="InterPro" id="IPR010619">
    <property type="entry name" value="ThrE-like_N"/>
</dbReference>
<comment type="similarity">
    <text evidence="5">Belongs to the ThrE exporter (TC 2.A.79) family.</text>
</comment>
<feature type="compositionally biased region" description="Pro residues" evidence="6">
    <location>
        <begin position="33"/>
        <end position="43"/>
    </location>
</feature>
<feature type="transmembrane region" description="Helical" evidence="7">
    <location>
        <begin position="300"/>
        <end position="320"/>
    </location>
</feature>
<evidence type="ECO:0000313" key="10">
    <source>
        <dbReference type="EMBL" id="MFC4910093.1"/>
    </source>
</evidence>
<proteinExistence type="inferred from homology"/>
<keyword evidence="4 7" id="KW-0472">Membrane</keyword>
<keyword evidence="2 7" id="KW-0812">Transmembrane</keyword>
<dbReference type="InterPro" id="IPR051361">
    <property type="entry name" value="ThrE/Ser_Exporter"/>
</dbReference>
<feature type="transmembrane region" description="Helical" evidence="7">
    <location>
        <begin position="178"/>
        <end position="197"/>
    </location>
</feature>